<keyword evidence="5 6" id="KW-0472">Membrane</keyword>
<evidence type="ECO:0000256" key="6">
    <source>
        <dbReference type="SAM" id="Phobius"/>
    </source>
</evidence>
<evidence type="ECO:0000256" key="5">
    <source>
        <dbReference type="ARBA" id="ARBA00023136"/>
    </source>
</evidence>
<protein>
    <submittedName>
        <fullName evidence="7">Iron permease FTR1 family protein</fullName>
    </submittedName>
</protein>
<evidence type="ECO:0000313" key="7">
    <source>
        <dbReference type="EMBL" id="KAB2328733.1"/>
    </source>
</evidence>
<evidence type="ECO:0000313" key="8">
    <source>
        <dbReference type="Proteomes" id="UP000481030"/>
    </source>
</evidence>
<comment type="caution">
    <text evidence="7">The sequence shown here is derived from an EMBL/GenBank/DDBJ whole genome shotgun (WGS) entry which is preliminary data.</text>
</comment>
<sequence length="508" mass="56856">MILIFICIYVRCLKLFKRVNILVIILYLVSLSIFSIGFAEENTARDAIKTLIPLLEKVEIDVSNDDLEKANLSFNDYKNQFLKLKNDIRSDSIIGYSEIESKTAALTISLLNEDKNKSLTDISSLTKTIKDYSDDTLNDHPNKIEKMSLSSYITLLKNAKESISNKDMNQAIEQVQQLRKDWLGVEGDVVSQSQSIYNNSEKHLVLLEGYIQQNNFSKVSKILDQMITDLEPLQKDSYGIWDAALIPIREGVEALLVIGSLLAVTKKATVSNGRKWIWGGTISGLLVSMLIGLLVTYFLKAISFGENNFLINGWSGVIASIMLLYVSYWLHRNSNMKNWNSFIKGKTEKAISNGKLISFAVLSFLAILREGLETVIFLIGMVNRMPIEKFLMGIVVGIGILVIFGILMLKVGSFLPLKPFFFVSSIIVFYLCIKFMGTGIHSLQLSGLINSAVNESIPTVSFIGIYPSWYSTLPQLIISLMAVGVLTYQYVNKKKLSKTNGGTTHEVK</sequence>
<feature type="transmembrane region" description="Helical" evidence="6">
    <location>
        <begin position="21"/>
        <end position="39"/>
    </location>
</feature>
<feature type="transmembrane region" description="Helical" evidence="6">
    <location>
        <begin position="472"/>
        <end position="491"/>
    </location>
</feature>
<evidence type="ECO:0000256" key="3">
    <source>
        <dbReference type="ARBA" id="ARBA00022692"/>
    </source>
</evidence>
<feature type="transmembrane region" description="Helical" evidence="6">
    <location>
        <begin position="311"/>
        <end position="330"/>
    </location>
</feature>
<keyword evidence="4 6" id="KW-1133">Transmembrane helix</keyword>
<feature type="transmembrane region" description="Helical" evidence="6">
    <location>
        <begin position="415"/>
        <end position="433"/>
    </location>
</feature>
<organism evidence="7 8">
    <name type="scientific">Cytobacillus depressus</name>
    <dbReference type="NCBI Taxonomy" id="1602942"/>
    <lineage>
        <taxon>Bacteria</taxon>
        <taxon>Bacillati</taxon>
        <taxon>Bacillota</taxon>
        <taxon>Bacilli</taxon>
        <taxon>Bacillales</taxon>
        <taxon>Bacillaceae</taxon>
        <taxon>Cytobacillus</taxon>
    </lineage>
</organism>
<keyword evidence="8" id="KW-1185">Reference proteome</keyword>
<gene>
    <name evidence="7" type="ORF">F7731_24195</name>
</gene>
<dbReference type="Pfam" id="PF03239">
    <property type="entry name" value="FTR1"/>
    <property type="match status" value="1"/>
</dbReference>
<feature type="transmembrane region" description="Helical" evidence="6">
    <location>
        <begin position="390"/>
        <end position="409"/>
    </location>
</feature>
<dbReference type="AlphaFoldDB" id="A0A6L3UXP6"/>
<accession>A0A6L3UXP6</accession>
<reference evidence="7 8" key="1">
    <citation type="journal article" date="2016" name="Antonie Van Leeuwenhoek">
        <title>Bacillus depressus sp. nov., isolated from soil of a sunflower field.</title>
        <authorList>
            <person name="Wei X."/>
            <person name="Xin D."/>
            <person name="Xin Y."/>
            <person name="Zhang H."/>
            <person name="Wang T."/>
            <person name="Zhang J."/>
        </authorList>
    </citation>
    <scope>NUCLEOTIDE SEQUENCE [LARGE SCALE GENOMIC DNA]</scope>
    <source>
        <strain evidence="7 8">BZ1</strain>
    </source>
</reference>
<evidence type="ECO:0000256" key="1">
    <source>
        <dbReference type="ARBA" id="ARBA00004141"/>
    </source>
</evidence>
<dbReference type="EMBL" id="WBOS01000024">
    <property type="protein sequence ID" value="KAB2328733.1"/>
    <property type="molecule type" value="Genomic_DNA"/>
</dbReference>
<proteinExistence type="inferred from homology"/>
<keyword evidence="3 6" id="KW-0812">Transmembrane</keyword>
<feature type="transmembrane region" description="Helical" evidence="6">
    <location>
        <begin position="276"/>
        <end position="299"/>
    </location>
</feature>
<evidence type="ECO:0000256" key="2">
    <source>
        <dbReference type="ARBA" id="ARBA00008333"/>
    </source>
</evidence>
<dbReference type="Proteomes" id="UP000481030">
    <property type="component" value="Unassembled WGS sequence"/>
</dbReference>
<dbReference type="OrthoDB" id="8215804at2"/>
<dbReference type="PANTHER" id="PTHR31632">
    <property type="entry name" value="IRON TRANSPORTER FTH1"/>
    <property type="match status" value="1"/>
</dbReference>
<evidence type="ECO:0000256" key="4">
    <source>
        <dbReference type="ARBA" id="ARBA00022989"/>
    </source>
</evidence>
<name>A0A6L3UXP6_9BACI</name>
<dbReference type="PANTHER" id="PTHR31632:SF2">
    <property type="entry name" value="PLASMA MEMBRANE IRON PERMEASE"/>
    <property type="match status" value="1"/>
</dbReference>
<comment type="similarity">
    <text evidence="2">Belongs to the oxidase-dependent Fe transporter (OFeT) (TC 9.A.10.1) family.</text>
</comment>
<comment type="subcellular location">
    <subcellularLocation>
        <location evidence="1">Membrane</location>
        <topology evidence="1">Multi-pass membrane protein</topology>
    </subcellularLocation>
</comment>
<dbReference type="InterPro" id="IPR004923">
    <property type="entry name" value="FTR1/Fip1/EfeU"/>
</dbReference>
<dbReference type="GO" id="GO:0033573">
    <property type="term" value="C:high-affinity iron permease complex"/>
    <property type="evidence" value="ECO:0007669"/>
    <property type="project" value="InterPro"/>
</dbReference>
<feature type="transmembrane region" description="Helical" evidence="6">
    <location>
        <begin position="350"/>
        <end position="369"/>
    </location>
</feature>
<dbReference type="GO" id="GO:0015093">
    <property type="term" value="F:ferrous iron transmembrane transporter activity"/>
    <property type="evidence" value="ECO:0007669"/>
    <property type="project" value="TreeGrafter"/>
</dbReference>